<dbReference type="Ensembl" id="ENSBJAT00000001744.1">
    <property type="protein sequence ID" value="ENSBJAP00000001701.1"/>
    <property type="gene ID" value="ENSBJAG00000001293.1"/>
</dbReference>
<sequence length="140" mass="16339">MTQRALTNQHQEENSLHHFKLRGLTDEKVKAYLSLHPQVLDEFVSESVSAETVEKWLKRKNNRQEDETTPKEVSRYQDTNMQGVVYELNSYIEQRLDTGGDNQLLLYELSSIIKIGKNENQTSLSCYLASVHRTFLTWFS</sequence>
<accession>A0A8B9Z0U1</accession>
<reference evidence="2" key="2">
    <citation type="submission" date="2025-09" db="UniProtKB">
        <authorList>
            <consortium name="Ensembl"/>
        </authorList>
    </citation>
    <scope>IDENTIFICATION</scope>
</reference>
<organism evidence="2 3">
    <name type="scientific">Buteo japonicus</name>
    <dbReference type="NCBI Taxonomy" id="224669"/>
    <lineage>
        <taxon>Eukaryota</taxon>
        <taxon>Metazoa</taxon>
        <taxon>Chordata</taxon>
        <taxon>Craniata</taxon>
        <taxon>Vertebrata</taxon>
        <taxon>Euteleostomi</taxon>
        <taxon>Archelosauria</taxon>
        <taxon>Archosauria</taxon>
        <taxon>Dinosauria</taxon>
        <taxon>Saurischia</taxon>
        <taxon>Theropoda</taxon>
        <taxon>Coelurosauria</taxon>
        <taxon>Aves</taxon>
        <taxon>Neognathae</taxon>
        <taxon>Neoaves</taxon>
        <taxon>Telluraves</taxon>
        <taxon>Accipitrimorphae</taxon>
        <taxon>Accipitriformes</taxon>
        <taxon>Accipitridae</taxon>
        <taxon>Accipitrinae</taxon>
        <taxon>Buteo</taxon>
    </lineage>
</organism>
<protein>
    <recommendedName>
        <fullName evidence="1">Cdc23 domain-containing protein</fullName>
    </recommendedName>
</protein>
<evidence type="ECO:0000313" key="2">
    <source>
        <dbReference type="Ensembl" id="ENSBJAP00000001701.1"/>
    </source>
</evidence>
<evidence type="ECO:0000313" key="3">
    <source>
        <dbReference type="Proteomes" id="UP000694555"/>
    </source>
</evidence>
<dbReference type="AlphaFoldDB" id="A0A8B9Z0U1"/>
<proteinExistence type="predicted"/>
<dbReference type="Proteomes" id="UP000694555">
    <property type="component" value="Unplaced"/>
</dbReference>
<feature type="domain" description="Cdc23" evidence="1">
    <location>
        <begin position="56"/>
        <end position="138"/>
    </location>
</feature>
<name>A0A8B9Z0U1_9AVES</name>
<keyword evidence="3" id="KW-1185">Reference proteome</keyword>
<evidence type="ECO:0000259" key="1">
    <source>
        <dbReference type="Pfam" id="PF04049"/>
    </source>
</evidence>
<reference evidence="2" key="1">
    <citation type="submission" date="2025-08" db="UniProtKB">
        <authorList>
            <consortium name="Ensembl"/>
        </authorList>
    </citation>
    <scope>IDENTIFICATION</scope>
</reference>
<dbReference type="Pfam" id="PF04049">
    <property type="entry name" value="ANAPC8"/>
    <property type="match status" value="1"/>
</dbReference>
<dbReference type="InterPro" id="IPR007192">
    <property type="entry name" value="APC8"/>
</dbReference>